<comment type="caution">
    <text evidence="2">The sequence shown here is derived from an EMBL/GenBank/DDBJ whole genome shotgun (WGS) entry which is preliminary data.</text>
</comment>
<reference evidence="2 3" key="1">
    <citation type="submission" date="2017-09" db="EMBL/GenBank/DDBJ databases">
        <title>Mesorhizobum sanjuanii sp. nov. isolated from nodules of Lotus tenuis in saline-alkaline lowlands of Flooding Pampa.</title>
        <authorList>
            <person name="Sannazzaro A.I."/>
            <person name="Torres Tejerizo G.A."/>
            <person name="Fontana F."/>
            <person name="Cumpa Velazquez L.M."/>
            <person name="Hansen L."/>
            <person name="Pistorio M."/>
            <person name="Estrella M.J."/>
        </authorList>
    </citation>
    <scope>NUCLEOTIDE SEQUENCE [LARGE SCALE GENOMIC DNA]</scope>
    <source>
        <strain evidence="2 3">BSA136</strain>
    </source>
</reference>
<accession>A0A2A6FIE2</accession>
<dbReference type="RefSeq" id="WP_097572957.1">
    <property type="nucleotide sequence ID" value="NZ_NWQG01000046.1"/>
</dbReference>
<keyword evidence="1" id="KW-1133">Transmembrane helix</keyword>
<dbReference type="Gene3D" id="3.40.50.150">
    <property type="entry name" value="Vaccinia Virus protein VP39"/>
    <property type="match status" value="1"/>
</dbReference>
<organism evidence="2 3">
    <name type="scientific">Mesorhizobium sanjuanii</name>
    <dbReference type="NCBI Taxonomy" id="2037900"/>
    <lineage>
        <taxon>Bacteria</taxon>
        <taxon>Pseudomonadati</taxon>
        <taxon>Pseudomonadota</taxon>
        <taxon>Alphaproteobacteria</taxon>
        <taxon>Hyphomicrobiales</taxon>
        <taxon>Phyllobacteriaceae</taxon>
        <taxon>Mesorhizobium</taxon>
    </lineage>
</organism>
<evidence type="ECO:0000256" key="1">
    <source>
        <dbReference type="SAM" id="Phobius"/>
    </source>
</evidence>
<evidence type="ECO:0000313" key="2">
    <source>
        <dbReference type="EMBL" id="PDQ21436.1"/>
    </source>
</evidence>
<dbReference type="Proteomes" id="UP000219182">
    <property type="component" value="Unassembled WGS sequence"/>
</dbReference>
<keyword evidence="2" id="KW-0489">Methyltransferase</keyword>
<dbReference type="Pfam" id="PF13489">
    <property type="entry name" value="Methyltransf_23"/>
    <property type="match status" value="1"/>
</dbReference>
<dbReference type="AlphaFoldDB" id="A0A2A6FIE2"/>
<dbReference type="SUPFAM" id="SSF53335">
    <property type="entry name" value="S-adenosyl-L-methionine-dependent methyltransferases"/>
    <property type="match status" value="1"/>
</dbReference>
<dbReference type="GO" id="GO:0032259">
    <property type="term" value="P:methylation"/>
    <property type="evidence" value="ECO:0007669"/>
    <property type="project" value="UniProtKB-KW"/>
</dbReference>
<dbReference type="GO" id="GO:0008168">
    <property type="term" value="F:methyltransferase activity"/>
    <property type="evidence" value="ECO:0007669"/>
    <property type="project" value="UniProtKB-KW"/>
</dbReference>
<dbReference type="EMBL" id="NWQG01000046">
    <property type="protein sequence ID" value="PDQ21436.1"/>
    <property type="molecule type" value="Genomic_DNA"/>
</dbReference>
<keyword evidence="2" id="KW-0808">Transferase</keyword>
<protein>
    <submittedName>
        <fullName evidence="2">Methylase</fullName>
    </submittedName>
</protein>
<proteinExistence type="predicted"/>
<gene>
    <name evidence="2" type="ORF">CN311_08925</name>
</gene>
<dbReference type="InterPro" id="IPR029063">
    <property type="entry name" value="SAM-dependent_MTases_sf"/>
</dbReference>
<name>A0A2A6FIE2_9HYPH</name>
<feature type="transmembrane region" description="Helical" evidence="1">
    <location>
        <begin position="224"/>
        <end position="245"/>
    </location>
</feature>
<evidence type="ECO:0000313" key="3">
    <source>
        <dbReference type="Proteomes" id="UP000219182"/>
    </source>
</evidence>
<keyword evidence="3" id="KW-1185">Reference proteome</keyword>
<dbReference type="CDD" id="cd02440">
    <property type="entry name" value="AdoMet_MTases"/>
    <property type="match status" value="1"/>
</dbReference>
<keyword evidence="1" id="KW-0812">Transmembrane</keyword>
<keyword evidence="1" id="KW-0472">Membrane</keyword>
<sequence>MPAKGVDDARPIAVTDAAADVYSDSQYLANNPDWHLADTAWKAREIANILERNKVVWRDAVEVGCGSGGIVGKLAARYPGRPIHGYDISDDAAKLWPMQEASGAIFHHEDFLATKSVHDLVMLIDVFEHVEDYMGFLRALRPHGRYHVFHIPLDLHVQGLVRRAYMHARQKVGHLHYFTRESALATLEDTGYTVVDWHFTDVAGEANVSTRALRTKLLNPVRKLIGSVAPGAGALLLGGFSLMVLCRPRDDAPAPTSRPT</sequence>